<dbReference type="Proteomes" id="UP000016922">
    <property type="component" value="Unassembled WGS sequence"/>
</dbReference>
<dbReference type="eggNOG" id="ENOG502QQ9Z">
    <property type="taxonomic scope" value="Eukaryota"/>
</dbReference>
<dbReference type="PANTHER" id="PTHR43668:SF5">
    <property type="entry name" value="AMIDOHYDROLASE 3 DOMAIN-CONTAINING PROTEIN"/>
    <property type="match status" value="1"/>
</dbReference>
<dbReference type="AlphaFoldDB" id="S3DGU0"/>
<dbReference type="EMBL" id="KE145352">
    <property type="protein sequence ID" value="EPE36915.1"/>
    <property type="molecule type" value="Genomic_DNA"/>
</dbReference>
<dbReference type="KEGG" id="glz:GLAREA_09078"/>
<dbReference type="PANTHER" id="PTHR43668">
    <property type="entry name" value="ALLANTOINASE"/>
    <property type="match status" value="1"/>
</dbReference>
<evidence type="ECO:0000256" key="1">
    <source>
        <dbReference type="SAM" id="Phobius"/>
    </source>
</evidence>
<dbReference type="GO" id="GO:0006145">
    <property type="term" value="P:purine nucleobase catabolic process"/>
    <property type="evidence" value="ECO:0007669"/>
    <property type="project" value="TreeGrafter"/>
</dbReference>
<dbReference type="HOGENOM" id="CLU_006273_0_0_1"/>
<evidence type="ECO:0000259" key="2">
    <source>
        <dbReference type="Pfam" id="PF01979"/>
    </source>
</evidence>
<dbReference type="Pfam" id="PF01979">
    <property type="entry name" value="Amidohydro_1"/>
    <property type="match status" value="1"/>
</dbReference>
<protein>
    <submittedName>
        <fullName evidence="3">Composite of metallo-dependent hydrolase</fullName>
    </submittedName>
</protein>
<dbReference type="SUPFAM" id="SSF51338">
    <property type="entry name" value="Composite domain of metallo-dependent hydrolases"/>
    <property type="match status" value="1"/>
</dbReference>
<feature type="domain" description="Amidohydrolase-related" evidence="2">
    <location>
        <begin position="416"/>
        <end position="540"/>
    </location>
</feature>
<evidence type="ECO:0000313" key="3">
    <source>
        <dbReference type="EMBL" id="EPE36915.1"/>
    </source>
</evidence>
<sequence length="963" mass="103982">MASLNHAYEASIPANPTQDHKTSDEQPKLDQFVAKTTRLSWAKPTANFLLICAIILYIIISSARWAISDPSPDELRLQQFYTSKLEVGLQRCAESQRSPIKYPETKAGSRHNPRWNPVTGQNTTLVLKNATLFDGEKFLEKPVDIVFKYGIIDSVTNSGKTVFPDEYQSSDLRGAYVTPGLVDMHSHHLAISWPILLETDDSNEVNPETGPLTPQVRVIDSIKAYDIATTIIASGGVTTSLILPGSANIMGGEAVIVKNLLCSGPNGEEVVEEILLEHGIPLNDRRRYMKMACGTNPRAVYDHTRMGTAWIFRKHMARARELMLKQDEWCLTAQSLQSSSDAEKIAAFVQKTDSEDLARDYLEYDSSIAMLKGQIGVNVHCYETEDMEDMMKHSKEFGFRIQAFHHALDAWEVPEMLKASGDNITIATFAEMGLYKKEAYEANLWAGRILAEHGVPVAYKSDHVGEETSAKYLLHQAATAHAFQLSEELALQSVTSVPAKSLEVDHRVGYVRPGYDADIVVWNSHPLSVGATAIQVYIDGRATLDPKTVAESGAVIEQGEEQKTLVQKSTISSTERQEICDQVEKDGARITITGIRKSYLNDEYPATKDGNATMVIKNGEILCFASHEACSSHITSGPIINLKNGHVLPGLTAVSVSLGLSEIALDSGTSDGIVGKSPSSVDPENVVYAKYGIHFDGRGFARARIGGVTRAVSAPLSNGFADGVSVGILTSGKKTILDGGIFQEDVALHFRIGQNAKSASLPTISSSVHKLRQLLHQNTNKTNIYGRASRGEIPLVVHANDEYDISQLISLKHAFNTTNLILHGGASAHLVATHLAAASIPVLLSHPRPAPDSFSKRSALPGPPLSQSPVRVLTAAGVKVGLASAGENDSHIHNLMVEASWAGKLAGLSRGEAVGLVAGNVEGILGLNKAGVVVWEGDPLEFGADVVVSFEGGGVGSCWPVSN</sequence>
<dbReference type="GO" id="GO:0004038">
    <property type="term" value="F:allantoinase activity"/>
    <property type="evidence" value="ECO:0007669"/>
    <property type="project" value="TreeGrafter"/>
</dbReference>
<dbReference type="InterPro" id="IPR006680">
    <property type="entry name" value="Amidohydro-rel"/>
</dbReference>
<keyword evidence="4" id="KW-1185">Reference proteome</keyword>
<dbReference type="InterPro" id="IPR011059">
    <property type="entry name" value="Metal-dep_hydrolase_composite"/>
</dbReference>
<proteinExistence type="predicted"/>
<dbReference type="SUPFAM" id="SSF51556">
    <property type="entry name" value="Metallo-dependent hydrolases"/>
    <property type="match status" value="2"/>
</dbReference>
<dbReference type="InterPro" id="IPR032466">
    <property type="entry name" value="Metal_Hydrolase"/>
</dbReference>
<name>S3DGU0_GLAL2</name>
<dbReference type="RefSeq" id="XP_008076230.1">
    <property type="nucleotide sequence ID" value="XM_008078039.1"/>
</dbReference>
<reference evidence="3 4" key="1">
    <citation type="journal article" date="2013" name="BMC Genomics">
        <title>Genomics-driven discovery of the pneumocandin biosynthetic gene cluster in the fungus Glarea lozoyensis.</title>
        <authorList>
            <person name="Chen L."/>
            <person name="Yue Q."/>
            <person name="Zhang X."/>
            <person name="Xiang M."/>
            <person name="Wang C."/>
            <person name="Li S."/>
            <person name="Che Y."/>
            <person name="Ortiz-Lopez F.J."/>
            <person name="Bills G.F."/>
            <person name="Liu X."/>
            <person name="An Z."/>
        </authorList>
    </citation>
    <scope>NUCLEOTIDE SEQUENCE [LARGE SCALE GENOMIC DNA]</scope>
    <source>
        <strain evidence="4">ATCC 20868 / MF5171</strain>
    </source>
</reference>
<dbReference type="GeneID" id="19468126"/>
<dbReference type="InterPro" id="IPR050138">
    <property type="entry name" value="DHOase/Allantoinase_Hydrolase"/>
</dbReference>
<keyword evidence="1" id="KW-0812">Transmembrane</keyword>
<feature type="transmembrane region" description="Helical" evidence="1">
    <location>
        <begin position="48"/>
        <end position="67"/>
    </location>
</feature>
<keyword evidence="3" id="KW-0378">Hydrolase</keyword>
<organism evidence="3 4">
    <name type="scientific">Glarea lozoyensis (strain ATCC 20868 / MF5171)</name>
    <dbReference type="NCBI Taxonomy" id="1116229"/>
    <lineage>
        <taxon>Eukaryota</taxon>
        <taxon>Fungi</taxon>
        <taxon>Dikarya</taxon>
        <taxon>Ascomycota</taxon>
        <taxon>Pezizomycotina</taxon>
        <taxon>Leotiomycetes</taxon>
        <taxon>Helotiales</taxon>
        <taxon>Helotiaceae</taxon>
        <taxon>Glarea</taxon>
    </lineage>
</organism>
<accession>S3DGU0</accession>
<keyword evidence="1" id="KW-0472">Membrane</keyword>
<dbReference type="OMA" id="HTRMGNA"/>
<keyword evidence="1" id="KW-1133">Transmembrane helix</keyword>
<dbReference type="GO" id="GO:0005737">
    <property type="term" value="C:cytoplasm"/>
    <property type="evidence" value="ECO:0007669"/>
    <property type="project" value="TreeGrafter"/>
</dbReference>
<evidence type="ECO:0000313" key="4">
    <source>
        <dbReference type="Proteomes" id="UP000016922"/>
    </source>
</evidence>
<dbReference type="Gene3D" id="3.20.20.140">
    <property type="entry name" value="Metal-dependent hydrolases"/>
    <property type="match status" value="2"/>
</dbReference>
<dbReference type="OrthoDB" id="10258955at2759"/>
<gene>
    <name evidence="3" type="ORF">GLAREA_09078</name>
</gene>